<keyword evidence="17" id="KW-1185">Reference proteome</keyword>
<dbReference type="NCBIfam" id="TIGR00456">
    <property type="entry name" value="argS"/>
    <property type="match status" value="1"/>
</dbReference>
<dbReference type="InterPro" id="IPR008909">
    <property type="entry name" value="DALR_anticod-bd"/>
</dbReference>
<evidence type="ECO:0000256" key="12">
    <source>
        <dbReference type="HAMAP-Rule" id="MF_00123"/>
    </source>
</evidence>
<keyword evidence="5 12" id="KW-0436">Ligase</keyword>
<keyword evidence="8 12" id="KW-0648">Protein biosynthesis</keyword>
<keyword evidence="4 12" id="KW-0963">Cytoplasm</keyword>
<keyword evidence="9 12" id="KW-0030">Aminoacyl-tRNA synthetase</keyword>
<dbReference type="PRINTS" id="PR01038">
    <property type="entry name" value="TRNASYNTHARG"/>
</dbReference>
<evidence type="ECO:0000256" key="11">
    <source>
        <dbReference type="ARBA" id="ARBA00049339"/>
    </source>
</evidence>
<dbReference type="FunFam" id="3.40.50.620:FF:000062">
    <property type="entry name" value="Arginine--tRNA ligase"/>
    <property type="match status" value="1"/>
</dbReference>
<keyword evidence="6 12" id="KW-0547">Nucleotide-binding</keyword>
<evidence type="ECO:0000256" key="9">
    <source>
        <dbReference type="ARBA" id="ARBA00023146"/>
    </source>
</evidence>
<evidence type="ECO:0000256" key="13">
    <source>
        <dbReference type="RuleBase" id="RU363038"/>
    </source>
</evidence>
<dbReference type="InterPro" id="IPR036695">
    <property type="entry name" value="Arg-tRNA-synth_N_sf"/>
</dbReference>
<accession>A0A3E0AX39</accession>
<name>A0A3E0AX39_9STAP</name>
<gene>
    <name evidence="12" type="primary">argS</name>
    <name evidence="16" type="ORF">DFR63_1420</name>
</gene>
<dbReference type="GO" id="GO:0006420">
    <property type="term" value="P:arginyl-tRNA aminoacylation"/>
    <property type="evidence" value="ECO:0007669"/>
    <property type="project" value="UniProtKB-UniRule"/>
</dbReference>
<evidence type="ECO:0000256" key="5">
    <source>
        <dbReference type="ARBA" id="ARBA00022598"/>
    </source>
</evidence>
<dbReference type="Gene3D" id="1.10.730.10">
    <property type="entry name" value="Isoleucyl-tRNA Synthetase, Domain 1"/>
    <property type="match status" value="1"/>
</dbReference>
<dbReference type="InterPro" id="IPR001412">
    <property type="entry name" value="aa-tRNA-synth_I_CS"/>
</dbReference>
<dbReference type="HAMAP" id="MF_00123">
    <property type="entry name" value="Arg_tRNA_synth"/>
    <property type="match status" value="1"/>
</dbReference>
<evidence type="ECO:0000259" key="14">
    <source>
        <dbReference type="SMART" id="SM00836"/>
    </source>
</evidence>
<dbReference type="SMART" id="SM00836">
    <property type="entry name" value="DALR_1"/>
    <property type="match status" value="1"/>
</dbReference>
<reference evidence="16 17" key="1">
    <citation type="submission" date="2018-08" db="EMBL/GenBank/DDBJ databases">
        <title>Genomic Encyclopedia of Type Strains, Phase IV (KMG-IV): sequencing the most valuable type-strain genomes for metagenomic binning, comparative biology and taxonomic classification.</title>
        <authorList>
            <person name="Goeker M."/>
        </authorList>
    </citation>
    <scope>NUCLEOTIDE SEQUENCE [LARGE SCALE GENOMIC DNA]</scope>
    <source>
        <strain evidence="16 17">DSM 17274</strain>
    </source>
</reference>
<feature type="short sequence motif" description="'HIGH' region" evidence="12">
    <location>
        <begin position="126"/>
        <end position="136"/>
    </location>
</feature>
<dbReference type="SMART" id="SM01016">
    <property type="entry name" value="Arg_tRNA_synt_N"/>
    <property type="match status" value="1"/>
</dbReference>
<dbReference type="GO" id="GO:0004822">
    <property type="term" value="F:isoleucine-tRNA ligase activity"/>
    <property type="evidence" value="ECO:0007669"/>
    <property type="project" value="UniProtKB-EC"/>
</dbReference>
<comment type="caution">
    <text evidence="16">The sequence shown here is derived from an EMBL/GenBank/DDBJ whole genome shotgun (WGS) entry which is preliminary data.</text>
</comment>
<dbReference type="InterPro" id="IPR035684">
    <property type="entry name" value="ArgRS_core"/>
</dbReference>
<dbReference type="InterPro" id="IPR005148">
    <property type="entry name" value="Arg-tRNA-synth_N"/>
</dbReference>
<dbReference type="Gene3D" id="3.40.50.620">
    <property type="entry name" value="HUPs"/>
    <property type="match status" value="1"/>
</dbReference>
<evidence type="ECO:0000256" key="6">
    <source>
        <dbReference type="ARBA" id="ARBA00022741"/>
    </source>
</evidence>
<dbReference type="Pfam" id="PF03485">
    <property type="entry name" value="Arg_tRNA_synt_N"/>
    <property type="match status" value="1"/>
</dbReference>
<dbReference type="SUPFAM" id="SSF52374">
    <property type="entry name" value="Nucleotidylyl transferase"/>
    <property type="match status" value="1"/>
</dbReference>
<dbReference type="CDD" id="cd00671">
    <property type="entry name" value="ArgRS_core"/>
    <property type="match status" value="1"/>
</dbReference>
<dbReference type="InterPro" id="IPR009080">
    <property type="entry name" value="tRNAsynth_Ia_anticodon-bd"/>
</dbReference>
<evidence type="ECO:0000256" key="2">
    <source>
        <dbReference type="ARBA" id="ARBA00005594"/>
    </source>
</evidence>
<evidence type="ECO:0000256" key="1">
    <source>
        <dbReference type="ARBA" id="ARBA00004496"/>
    </source>
</evidence>
<dbReference type="PANTHER" id="PTHR11956:SF5">
    <property type="entry name" value="ARGININE--TRNA LIGASE, CYTOPLASMIC"/>
    <property type="match status" value="1"/>
</dbReference>
<dbReference type="Pfam" id="PF05746">
    <property type="entry name" value="DALR_1"/>
    <property type="match status" value="1"/>
</dbReference>
<dbReference type="AlphaFoldDB" id="A0A3E0AX39"/>
<dbReference type="EC" id="6.1.1.19" evidence="12"/>
<protein>
    <recommendedName>
        <fullName evidence="12">Arginine--tRNA ligase</fullName>
        <ecNumber evidence="12">6.1.1.19</ecNumber>
    </recommendedName>
    <alternativeName>
        <fullName evidence="12">Arginyl-tRNA synthetase</fullName>
        <shortName evidence="12">ArgRS</shortName>
    </alternativeName>
</protein>
<sequence>MNLKQQLKEAIEAAIKKAELVDEVPEIKVEVPKDKKNGDFSTNAAMMLTKLARKNPRDIAEAIIENIDKEAASIKEVSIAGPGFINFKMETAELANVIYTVLDKKENYGRTERETAEKVLIEFVSANPTGDLHIGHARNASVGATLSNIMDFAGYDVTREYYINDAGNQINNLAKSIEARYFEALGEGLNMPEDGYNGKDIKVIGEKLASEHPEYKNLEEAERISKFRDLGVEYEMRKLKADLEEFRIKFDSWFSETSLYESGEIDEAMAKMKDNGYVFEADDATWLRTTDFKDDKDRVLVKSDGTLTYLMPDIAYHYDKVERGYDKLINLFGADHHGYINRLKASLGALGENPDKLEIQIMQLVRLIENGEEVKMSKRTGKAVTLRDLIDMIGVDAARYFMIMRSTDTHFDFDLDLARSESSDNPVYYAQYAHARICSILRQAKEQGFEIDMENPVDIIEQEQALELLKKVLEFPNIVKGAAESRATQRIPNYIHDLAASFHKFYNAEKVLGENADKTRAYILMIEAVRQTLENALGLIDVSAPEKM</sequence>
<comment type="subcellular location">
    <subcellularLocation>
        <location evidence="1 12">Cytoplasm</location>
    </subcellularLocation>
</comment>
<evidence type="ECO:0000256" key="8">
    <source>
        <dbReference type="ARBA" id="ARBA00022917"/>
    </source>
</evidence>
<evidence type="ECO:0000313" key="17">
    <source>
        <dbReference type="Proteomes" id="UP000257076"/>
    </source>
</evidence>
<proteinExistence type="inferred from homology"/>
<dbReference type="SUPFAM" id="SSF55190">
    <property type="entry name" value="Arginyl-tRNA synthetase (ArgRS), N-terminal 'additional' domain"/>
    <property type="match status" value="1"/>
</dbReference>
<dbReference type="SUPFAM" id="SSF47323">
    <property type="entry name" value="Anticodon-binding domain of a subclass of class I aminoacyl-tRNA synthetases"/>
    <property type="match status" value="1"/>
</dbReference>
<dbReference type="Pfam" id="PF00750">
    <property type="entry name" value="tRNA-synt_1d"/>
    <property type="match status" value="1"/>
</dbReference>
<dbReference type="GO" id="GO:0005524">
    <property type="term" value="F:ATP binding"/>
    <property type="evidence" value="ECO:0007669"/>
    <property type="project" value="UniProtKB-UniRule"/>
</dbReference>
<comment type="catalytic activity">
    <reaction evidence="11 12">
        <text>tRNA(Arg) + L-arginine + ATP = L-arginyl-tRNA(Arg) + AMP + diphosphate</text>
        <dbReference type="Rhea" id="RHEA:20301"/>
        <dbReference type="Rhea" id="RHEA-COMP:9658"/>
        <dbReference type="Rhea" id="RHEA-COMP:9673"/>
        <dbReference type="ChEBI" id="CHEBI:30616"/>
        <dbReference type="ChEBI" id="CHEBI:32682"/>
        <dbReference type="ChEBI" id="CHEBI:33019"/>
        <dbReference type="ChEBI" id="CHEBI:78442"/>
        <dbReference type="ChEBI" id="CHEBI:78513"/>
        <dbReference type="ChEBI" id="CHEBI:456215"/>
        <dbReference type="EC" id="6.1.1.19"/>
    </reaction>
</comment>
<dbReference type="FunFam" id="3.30.1360.70:FF:000003">
    <property type="entry name" value="Arginine--tRNA ligase"/>
    <property type="match status" value="1"/>
</dbReference>
<feature type="domain" description="Arginyl tRNA synthetase N-terminal" evidence="15">
    <location>
        <begin position="1"/>
        <end position="89"/>
    </location>
</feature>
<keyword evidence="7 12" id="KW-0067">ATP-binding</keyword>
<dbReference type="EMBL" id="QUMW01000011">
    <property type="protein sequence ID" value="REG24323.1"/>
    <property type="molecule type" value="Genomic_DNA"/>
</dbReference>
<evidence type="ECO:0000256" key="10">
    <source>
        <dbReference type="ARBA" id="ARBA00048359"/>
    </source>
</evidence>
<evidence type="ECO:0000313" key="16">
    <source>
        <dbReference type="EMBL" id="REG24323.1"/>
    </source>
</evidence>
<evidence type="ECO:0000256" key="7">
    <source>
        <dbReference type="ARBA" id="ARBA00022840"/>
    </source>
</evidence>
<evidence type="ECO:0000256" key="4">
    <source>
        <dbReference type="ARBA" id="ARBA00022490"/>
    </source>
</evidence>
<dbReference type="RefSeq" id="WP_115885220.1">
    <property type="nucleotide sequence ID" value="NZ_CBCSHX010000003.1"/>
</dbReference>
<comment type="subunit">
    <text evidence="3 12">Monomer.</text>
</comment>
<dbReference type="OrthoDB" id="9805987at2"/>
<feature type="domain" description="DALR anticodon binding" evidence="14">
    <location>
        <begin position="430"/>
        <end position="548"/>
    </location>
</feature>
<evidence type="ECO:0000259" key="15">
    <source>
        <dbReference type="SMART" id="SM01016"/>
    </source>
</evidence>
<evidence type="ECO:0000256" key="3">
    <source>
        <dbReference type="ARBA" id="ARBA00011245"/>
    </source>
</evidence>
<dbReference type="Gene3D" id="3.30.1360.70">
    <property type="entry name" value="Arginyl tRNA synthetase N-terminal domain"/>
    <property type="match status" value="1"/>
</dbReference>
<dbReference type="InterPro" id="IPR001278">
    <property type="entry name" value="Arg-tRNA-ligase"/>
</dbReference>
<dbReference type="FunFam" id="1.10.730.10:FF:000008">
    <property type="entry name" value="Arginine--tRNA ligase"/>
    <property type="match status" value="1"/>
</dbReference>
<comment type="catalytic activity">
    <reaction evidence="10">
        <text>tRNA(Ile) + L-isoleucine + ATP = L-isoleucyl-tRNA(Ile) + AMP + diphosphate</text>
        <dbReference type="Rhea" id="RHEA:11060"/>
        <dbReference type="Rhea" id="RHEA-COMP:9666"/>
        <dbReference type="Rhea" id="RHEA-COMP:9695"/>
        <dbReference type="ChEBI" id="CHEBI:30616"/>
        <dbReference type="ChEBI" id="CHEBI:33019"/>
        <dbReference type="ChEBI" id="CHEBI:58045"/>
        <dbReference type="ChEBI" id="CHEBI:78442"/>
        <dbReference type="ChEBI" id="CHEBI:78528"/>
        <dbReference type="ChEBI" id="CHEBI:456215"/>
        <dbReference type="EC" id="6.1.1.5"/>
    </reaction>
</comment>
<dbReference type="PROSITE" id="PS00178">
    <property type="entry name" value="AA_TRNA_LIGASE_I"/>
    <property type="match status" value="1"/>
</dbReference>
<dbReference type="InterPro" id="IPR014729">
    <property type="entry name" value="Rossmann-like_a/b/a_fold"/>
</dbReference>
<dbReference type="PANTHER" id="PTHR11956">
    <property type="entry name" value="ARGINYL-TRNA SYNTHETASE"/>
    <property type="match status" value="1"/>
</dbReference>
<organism evidence="16 17">
    <name type="scientific">Jeotgalicoccus halotolerans</name>
    <dbReference type="NCBI Taxonomy" id="157227"/>
    <lineage>
        <taxon>Bacteria</taxon>
        <taxon>Bacillati</taxon>
        <taxon>Bacillota</taxon>
        <taxon>Bacilli</taxon>
        <taxon>Bacillales</taxon>
        <taxon>Staphylococcaceae</taxon>
        <taxon>Jeotgalicoccus</taxon>
    </lineage>
</organism>
<dbReference type="GO" id="GO:0005737">
    <property type="term" value="C:cytoplasm"/>
    <property type="evidence" value="ECO:0007669"/>
    <property type="project" value="UniProtKB-SubCell"/>
</dbReference>
<dbReference type="GO" id="GO:0004814">
    <property type="term" value="F:arginine-tRNA ligase activity"/>
    <property type="evidence" value="ECO:0007669"/>
    <property type="project" value="UniProtKB-UniRule"/>
</dbReference>
<comment type="similarity">
    <text evidence="2 12 13">Belongs to the class-I aminoacyl-tRNA synthetase family.</text>
</comment>
<dbReference type="Proteomes" id="UP000257076">
    <property type="component" value="Unassembled WGS sequence"/>
</dbReference>